<dbReference type="InterPro" id="IPR017853">
    <property type="entry name" value="GH"/>
</dbReference>
<dbReference type="InterPro" id="IPR052177">
    <property type="entry name" value="Divisome_Glycosyl_Hydrolase"/>
</dbReference>
<evidence type="ECO:0000256" key="2">
    <source>
        <dbReference type="SAM" id="MobiDB-lite"/>
    </source>
</evidence>
<evidence type="ECO:0000256" key="3">
    <source>
        <dbReference type="SAM" id="SignalP"/>
    </source>
</evidence>
<sequence>MGWRMRGAAAAAALPLLAGCFGAPSGDGAGSGDTAAQASPGPDPIPEDCEADPAFPKREMRGAWLTTVRNIDWPSEAGLSAEEQREELRERLDGARALGLNTVFLHIRPTADAMYESELEPWARYLTGEQGGDPGYDPLEFAVAEAHERGLELHGWFNPYRVGFADPDLENLTDDHPARRNPEWLVEYGDEGYLDPGNPEVRAWVVDVVLDVVERYDIDGVHFDDYFYPYPAEGEEFDDDASFEAHGGAEDRDSWRRRNIDTLIAEVHAGIGETKPWVRFGVSPFGIWRNDASDPEGSATGGLQSYDAQYADTRAWIREETVDYIVPQLYWHRGFATADYEELVPWWSDQVAGTGVDLYIGQAAYRVGEDDWEGADALSRQLDFSRDRPEVTGDVYFSMKDLTGRASAAMDRLVEDHYPRPALPPQADGAEGVPDPVGEVTATRESDQVELRWDEVDGARSYAVYRVPGAGEDLCDLADAENLVAVVGAGGDGPRTFTDTAPADGEARYQVTVLDAYRTESAPGPASRVAGAGE</sequence>
<evidence type="ECO:0000313" key="5">
    <source>
        <dbReference type="EMBL" id="MFC4563888.1"/>
    </source>
</evidence>
<organism evidence="5 6">
    <name type="scientific">Nocardiopsis mangrovi</name>
    <dbReference type="NCBI Taxonomy" id="1179818"/>
    <lineage>
        <taxon>Bacteria</taxon>
        <taxon>Bacillati</taxon>
        <taxon>Actinomycetota</taxon>
        <taxon>Actinomycetes</taxon>
        <taxon>Streptosporangiales</taxon>
        <taxon>Nocardiopsidaceae</taxon>
        <taxon>Nocardiopsis</taxon>
    </lineage>
</organism>
<gene>
    <name evidence="5" type="ORF">ACFO4E_18670</name>
</gene>
<dbReference type="PANTHER" id="PTHR43405">
    <property type="entry name" value="GLYCOSYL HYDROLASE DIGH"/>
    <property type="match status" value="1"/>
</dbReference>
<dbReference type="SUPFAM" id="SSF51445">
    <property type="entry name" value="(Trans)glycosidases"/>
    <property type="match status" value="1"/>
</dbReference>
<dbReference type="Gene3D" id="3.20.20.80">
    <property type="entry name" value="Glycosidases"/>
    <property type="match status" value="1"/>
</dbReference>
<feature type="region of interest" description="Disordered" evidence="2">
    <location>
        <begin position="27"/>
        <end position="53"/>
    </location>
</feature>
<protein>
    <submittedName>
        <fullName evidence="5">Family 10 glycosylhydrolase</fullName>
    </submittedName>
</protein>
<proteinExistence type="predicted"/>
<dbReference type="InterPro" id="IPR013783">
    <property type="entry name" value="Ig-like_fold"/>
</dbReference>
<reference evidence="6" key="1">
    <citation type="journal article" date="2019" name="Int. J. Syst. Evol. Microbiol.">
        <title>The Global Catalogue of Microorganisms (GCM) 10K type strain sequencing project: providing services to taxonomists for standard genome sequencing and annotation.</title>
        <authorList>
            <consortium name="The Broad Institute Genomics Platform"/>
            <consortium name="The Broad Institute Genome Sequencing Center for Infectious Disease"/>
            <person name="Wu L."/>
            <person name="Ma J."/>
        </authorList>
    </citation>
    <scope>NUCLEOTIDE SEQUENCE [LARGE SCALE GENOMIC DNA]</scope>
    <source>
        <strain evidence="6">XZYJ18</strain>
    </source>
</reference>
<feature type="chain" id="PRO_5046163521" evidence="3">
    <location>
        <begin position="26"/>
        <end position="534"/>
    </location>
</feature>
<evidence type="ECO:0000313" key="6">
    <source>
        <dbReference type="Proteomes" id="UP001595923"/>
    </source>
</evidence>
<dbReference type="Proteomes" id="UP001595923">
    <property type="component" value="Unassembled WGS sequence"/>
</dbReference>
<evidence type="ECO:0000259" key="4">
    <source>
        <dbReference type="Pfam" id="PF02638"/>
    </source>
</evidence>
<keyword evidence="6" id="KW-1185">Reference proteome</keyword>
<dbReference type="PANTHER" id="PTHR43405:SF1">
    <property type="entry name" value="GLYCOSYL HYDROLASE DIGH"/>
    <property type="match status" value="1"/>
</dbReference>
<name>A0ABV9E1L7_9ACTN</name>
<accession>A0ABV9E1L7</accession>
<comment type="caution">
    <text evidence="5">The sequence shown here is derived from an EMBL/GenBank/DDBJ whole genome shotgun (WGS) entry which is preliminary data.</text>
</comment>
<evidence type="ECO:0000256" key="1">
    <source>
        <dbReference type="ARBA" id="ARBA00022729"/>
    </source>
</evidence>
<feature type="signal peptide" evidence="3">
    <location>
        <begin position="1"/>
        <end position="25"/>
    </location>
</feature>
<dbReference type="InterPro" id="IPR003790">
    <property type="entry name" value="GHL10"/>
</dbReference>
<dbReference type="Pfam" id="PF02638">
    <property type="entry name" value="GHL10"/>
    <property type="match status" value="1"/>
</dbReference>
<dbReference type="EMBL" id="JBHSFQ010000019">
    <property type="protein sequence ID" value="MFC4563888.1"/>
    <property type="molecule type" value="Genomic_DNA"/>
</dbReference>
<keyword evidence="1 3" id="KW-0732">Signal</keyword>
<feature type="domain" description="Glycosyl hydrolase-like 10" evidence="4">
    <location>
        <begin position="59"/>
        <end position="369"/>
    </location>
</feature>
<dbReference type="PROSITE" id="PS51257">
    <property type="entry name" value="PROKAR_LIPOPROTEIN"/>
    <property type="match status" value="1"/>
</dbReference>
<dbReference type="Gene3D" id="2.60.40.10">
    <property type="entry name" value="Immunoglobulins"/>
    <property type="match status" value="1"/>
</dbReference>
<dbReference type="RefSeq" id="WP_378576542.1">
    <property type="nucleotide sequence ID" value="NZ_JBHSFQ010000019.1"/>
</dbReference>